<evidence type="ECO:0008006" key="3">
    <source>
        <dbReference type="Google" id="ProtNLM"/>
    </source>
</evidence>
<dbReference type="Proteomes" id="UP000255234">
    <property type="component" value="Unassembled WGS sequence"/>
</dbReference>
<sequence>MSNILTVLNSNSLEIAVNKHSNLLIIGKASTNYCYNTITYCNDYNNVLNNYGDSDLSNAFKIAQDNGVEDIFLLNIKSNDDYFLIIETLKQNDFTYIAPINTLLSDYYYDKNNNNKKTYYAEYLLKEINNNDSIFIFTDKHANLYEDQLAYLKDMNFLSKEITNNVVSSKCKENLIFVANNLKNYTMSNLILAIALCTTDISLYPTSNFGPALFLIDQYDDTYNFAYFKNHTDIDTTVENLLNFKDVSIEKIVTVQRIIKMIKREMDFSEFHGRLYNEYQRLLIYKKIEKYLSSLLDYVIYNYDIISIDPYKDPNNPCTIIVVCILEVWPKNCLEKCSIKIGVEVG</sequence>
<evidence type="ECO:0000313" key="2">
    <source>
        <dbReference type="Proteomes" id="UP000255234"/>
    </source>
</evidence>
<accession>A0A378NSC3</accession>
<dbReference type="RefSeq" id="WP_115151649.1">
    <property type="nucleotide sequence ID" value="NZ_UGPP01000001.1"/>
</dbReference>
<dbReference type="AlphaFoldDB" id="A0A378NSC3"/>
<gene>
    <name evidence="1" type="ORF">NCTC10571_01446</name>
</gene>
<reference evidence="1 2" key="1">
    <citation type="submission" date="2018-06" db="EMBL/GenBank/DDBJ databases">
        <authorList>
            <consortium name="Pathogen Informatics"/>
            <person name="Doyle S."/>
        </authorList>
    </citation>
    <scope>NUCLEOTIDE SEQUENCE [LARGE SCALE GENOMIC DNA]</scope>
    <source>
        <strain evidence="1 2">NCTC10571</strain>
    </source>
</reference>
<organism evidence="1 2">
    <name type="scientific">Megamonas hypermegale</name>
    <dbReference type="NCBI Taxonomy" id="158847"/>
    <lineage>
        <taxon>Bacteria</taxon>
        <taxon>Bacillati</taxon>
        <taxon>Bacillota</taxon>
        <taxon>Negativicutes</taxon>
        <taxon>Selenomonadales</taxon>
        <taxon>Selenomonadaceae</taxon>
        <taxon>Megamonas</taxon>
    </lineage>
</organism>
<proteinExistence type="predicted"/>
<protein>
    <recommendedName>
        <fullName evidence="3">Phage tail sheath protein</fullName>
    </recommendedName>
</protein>
<evidence type="ECO:0000313" key="1">
    <source>
        <dbReference type="EMBL" id="STY71290.1"/>
    </source>
</evidence>
<dbReference type="EMBL" id="UGPP01000001">
    <property type="protein sequence ID" value="STY71290.1"/>
    <property type="molecule type" value="Genomic_DNA"/>
</dbReference>
<name>A0A378NSC3_9FIRM</name>